<dbReference type="GO" id="GO:0005886">
    <property type="term" value="C:plasma membrane"/>
    <property type="evidence" value="ECO:0007669"/>
    <property type="project" value="TreeGrafter"/>
</dbReference>
<sequence length="509" mass="57242">MQVVHFTWGLLWFLLSTFPVNAAKYNITLSNDGPVVLGGTITFKADFFESNGERPSGTFKYQWRDNALSPHEYEVKGTSNTTTYWSINYPRENYSVGIYDVEVVVSKQEILWWERKTSVRTSFYVTEFLNGDVEIIQPNKTVGDEYVSTASEANMTINVRKGDADYLKTATTVSTYWFIDCRYYGQTSDLNILYNFTNPDVSHLLEALVVASFEPPTTLPPPITTTATTVSLPTTEPNVTISNITTEGVVTTVSSNSIVTEKPISTSVLTSVPPNVLTTAITPNNDITNISIHVPYICSNATIIPPDPDKTYGHFTKRINVRAPIMNVTVEGTNWIQPWDMLSLNVTCKGSGPFYKCLHFQRGKYNVTGNETCDSVVQLNSCNFSIIHYFLEPSVYTILIIMNNDVSKQIYPLTINIYKVTTKPQLSVIVVPVSCSLAAVVLIVFGIAYYIQSRARFTVEVADFDFGQSNPEMEYKTFTERLRDSFNNTIRPGNKRISVRRPYYGSMNH</sequence>
<dbReference type="AlphaFoldDB" id="A0A154P7K8"/>
<dbReference type="EMBL" id="KQ434823">
    <property type="protein sequence ID" value="KZC07314.1"/>
    <property type="molecule type" value="Genomic_DNA"/>
</dbReference>
<protein>
    <recommendedName>
        <fullName evidence="5">Transmembrane protein 130</fullName>
    </recommendedName>
</protein>
<dbReference type="STRING" id="178035.A0A154P7K8"/>
<keyword evidence="1" id="KW-1133">Transmembrane helix</keyword>
<accession>A0A154P7K8</accession>
<dbReference type="PANTHER" id="PTHR11861:SF8">
    <property type="entry name" value="PKD DOMAIN-CONTAINING PROTEIN"/>
    <property type="match status" value="1"/>
</dbReference>
<evidence type="ECO:0000256" key="2">
    <source>
        <dbReference type="SAM" id="SignalP"/>
    </source>
</evidence>
<feature type="signal peptide" evidence="2">
    <location>
        <begin position="1"/>
        <end position="22"/>
    </location>
</feature>
<gene>
    <name evidence="3" type="ORF">WN55_07725</name>
</gene>
<evidence type="ECO:0008006" key="5">
    <source>
        <dbReference type="Google" id="ProtNLM"/>
    </source>
</evidence>
<keyword evidence="2" id="KW-0732">Signal</keyword>
<evidence type="ECO:0000256" key="1">
    <source>
        <dbReference type="SAM" id="Phobius"/>
    </source>
</evidence>
<dbReference type="Proteomes" id="UP000076502">
    <property type="component" value="Unassembled WGS sequence"/>
</dbReference>
<keyword evidence="1" id="KW-0812">Transmembrane</keyword>
<dbReference type="InterPro" id="IPR045219">
    <property type="entry name" value="PKAT"/>
</dbReference>
<keyword evidence="1" id="KW-0472">Membrane</keyword>
<proteinExistence type="predicted"/>
<dbReference type="PANTHER" id="PTHR11861">
    <property type="entry name" value="MELANOCYTE PROTEIN PMEL 17-RELATED"/>
    <property type="match status" value="1"/>
</dbReference>
<feature type="transmembrane region" description="Helical" evidence="1">
    <location>
        <begin position="426"/>
        <end position="451"/>
    </location>
</feature>
<dbReference type="OrthoDB" id="6381995at2759"/>
<evidence type="ECO:0000313" key="4">
    <source>
        <dbReference type="Proteomes" id="UP000076502"/>
    </source>
</evidence>
<feature type="chain" id="PRO_5007599360" description="Transmembrane protein 130" evidence="2">
    <location>
        <begin position="23"/>
        <end position="509"/>
    </location>
</feature>
<keyword evidence="4" id="KW-1185">Reference proteome</keyword>
<reference evidence="3 4" key="1">
    <citation type="submission" date="2015-07" db="EMBL/GenBank/DDBJ databases">
        <title>The genome of Dufourea novaeangliae.</title>
        <authorList>
            <person name="Pan H."/>
            <person name="Kapheim K."/>
        </authorList>
    </citation>
    <scope>NUCLEOTIDE SEQUENCE [LARGE SCALE GENOMIC DNA]</scope>
    <source>
        <strain evidence="3">0120121106</strain>
        <tissue evidence="3">Whole body</tissue>
    </source>
</reference>
<evidence type="ECO:0000313" key="3">
    <source>
        <dbReference type="EMBL" id="KZC07314.1"/>
    </source>
</evidence>
<name>A0A154P7K8_DUFNO</name>
<organism evidence="3 4">
    <name type="scientific">Dufourea novaeangliae</name>
    <name type="common">Sweat bee</name>
    <dbReference type="NCBI Taxonomy" id="178035"/>
    <lineage>
        <taxon>Eukaryota</taxon>
        <taxon>Metazoa</taxon>
        <taxon>Ecdysozoa</taxon>
        <taxon>Arthropoda</taxon>
        <taxon>Hexapoda</taxon>
        <taxon>Insecta</taxon>
        <taxon>Pterygota</taxon>
        <taxon>Neoptera</taxon>
        <taxon>Endopterygota</taxon>
        <taxon>Hymenoptera</taxon>
        <taxon>Apocrita</taxon>
        <taxon>Aculeata</taxon>
        <taxon>Apoidea</taxon>
        <taxon>Anthophila</taxon>
        <taxon>Halictidae</taxon>
        <taxon>Rophitinae</taxon>
        <taxon>Dufourea</taxon>
    </lineage>
</organism>